<dbReference type="GO" id="GO:0016020">
    <property type="term" value="C:membrane"/>
    <property type="evidence" value="ECO:0007669"/>
    <property type="project" value="UniProtKB-SubCell"/>
</dbReference>
<dbReference type="EMBL" id="CZQE01000332">
    <property type="protein sequence ID" value="CUS46063.1"/>
    <property type="molecule type" value="Genomic_DNA"/>
</dbReference>
<evidence type="ECO:0000256" key="2">
    <source>
        <dbReference type="ARBA" id="ARBA00022692"/>
    </source>
</evidence>
<comment type="subcellular location">
    <subcellularLocation>
        <location evidence="1">Membrane</location>
        <topology evidence="1">Multi-pass membrane protein</topology>
    </subcellularLocation>
</comment>
<proteinExistence type="predicted"/>
<feature type="transmembrane region" description="Helical" evidence="6">
    <location>
        <begin position="237"/>
        <end position="254"/>
    </location>
</feature>
<evidence type="ECO:0000256" key="5">
    <source>
        <dbReference type="ARBA" id="ARBA00023136"/>
    </source>
</evidence>
<feature type="transmembrane region" description="Helical" evidence="6">
    <location>
        <begin position="93"/>
        <end position="114"/>
    </location>
</feature>
<evidence type="ECO:0000256" key="4">
    <source>
        <dbReference type="ARBA" id="ARBA00022989"/>
    </source>
</evidence>
<accession>A0A160TMP2</accession>
<evidence type="ECO:0000256" key="6">
    <source>
        <dbReference type="SAM" id="Phobius"/>
    </source>
</evidence>
<feature type="transmembrane region" description="Helical" evidence="6">
    <location>
        <begin position="126"/>
        <end position="145"/>
    </location>
</feature>
<feature type="transmembrane region" description="Helical" evidence="6">
    <location>
        <begin position="152"/>
        <end position="169"/>
    </location>
</feature>
<feature type="transmembrane region" description="Helical" evidence="6">
    <location>
        <begin position="199"/>
        <end position="217"/>
    </location>
</feature>
<feature type="transmembrane region" description="Helical" evidence="6">
    <location>
        <begin position="175"/>
        <end position="192"/>
    </location>
</feature>
<organism evidence="7">
    <name type="scientific">hydrothermal vent metagenome</name>
    <dbReference type="NCBI Taxonomy" id="652676"/>
    <lineage>
        <taxon>unclassified sequences</taxon>
        <taxon>metagenomes</taxon>
        <taxon>ecological metagenomes</taxon>
    </lineage>
</organism>
<dbReference type="Pfam" id="PF05875">
    <property type="entry name" value="Ceramidase"/>
    <property type="match status" value="1"/>
</dbReference>
<dbReference type="AlphaFoldDB" id="A0A160TMP2"/>
<name>A0A160TMP2_9ZZZZ</name>
<gene>
    <name evidence="7" type="ORF">MGWOODY_Smn3100</name>
</gene>
<evidence type="ECO:0000256" key="1">
    <source>
        <dbReference type="ARBA" id="ARBA00004141"/>
    </source>
</evidence>
<evidence type="ECO:0000313" key="7">
    <source>
        <dbReference type="EMBL" id="CUS46063.1"/>
    </source>
</evidence>
<dbReference type="GO" id="GO:0016811">
    <property type="term" value="F:hydrolase activity, acting on carbon-nitrogen (but not peptide) bonds, in linear amides"/>
    <property type="evidence" value="ECO:0007669"/>
    <property type="project" value="InterPro"/>
</dbReference>
<keyword evidence="3" id="KW-0378">Hydrolase</keyword>
<evidence type="ECO:0008006" key="8">
    <source>
        <dbReference type="Google" id="ProtNLM"/>
    </source>
</evidence>
<feature type="transmembrane region" description="Helical" evidence="6">
    <location>
        <begin position="64"/>
        <end position="81"/>
    </location>
</feature>
<reference evidence="7" key="1">
    <citation type="submission" date="2015-10" db="EMBL/GenBank/DDBJ databases">
        <authorList>
            <person name="Gilbert D.G."/>
        </authorList>
    </citation>
    <scope>NUCLEOTIDE SEQUENCE</scope>
</reference>
<dbReference type="GO" id="GO:0006672">
    <property type="term" value="P:ceramide metabolic process"/>
    <property type="evidence" value="ECO:0007669"/>
    <property type="project" value="InterPro"/>
</dbReference>
<evidence type="ECO:0000256" key="3">
    <source>
        <dbReference type="ARBA" id="ARBA00022801"/>
    </source>
</evidence>
<keyword evidence="4 6" id="KW-1133">Transmembrane helix</keyword>
<keyword evidence="2 6" id="KW-0812">Transmembrane</keyword>
<sequence length="263" mass="28275">MQRTGPRQWAIALALTALAALGIILLLLAFGPGWSVYAPASCTATRCFCEMPRIGALILQPANSWSSLGFVFAGFLMILLARGPGWHSAMAPVSATAFGITAIVVGLGSVLLHATLTLWGQFFDVLGMYLVGAFLLVSALGRWLGIPDGRAILLYAILCAGLVELLVAFPEARRWLFAVLLVLAIVVELACARPRRPTVVVRFYLLGIVVNAVAFAIWNLDQHGFICVPSSLIQGHAAWHLLGAVALWLTFAYYRSEQPAAES</sequence>
<protein>
    <recommendedName>
        <fullName evidence="8">Ceramidase</fullName>
    </recommendedName>
</protein>
<dbReference type="InterPro" id="IPR008901">
    <property type="entry name" value="ACER"/>
</dbReference>
<keyword evidence="5 6" id="KW-0472">Membrane</keyword>